<gene>
    <name evidence="2" type="ORF">EJ377_03420</name>
</gene>
<name>A0A432E1Y1_9FLAO</name>
<sequence>MANYHQTANNYKVEIVDVNKIYEEFGSGSKDLTAVRDFVTRLNAAEN</sequence>
<evidence type="ECO:0000313" key="3">
    <source>
        <dbReference type="Proteomes" id="UP000276953"/>
    </source>
</evidence>
<accession>A0A432E1Y1</accession>
<dbReference type="GO" id="GO:0008234">
    <property type="term" value="F:cysteine-type peptidase activity"/>
    <property type="evidence" value="ECO:0007669"/>
    <property type="project" value="InterPro"/>
</dbReference>
<dbReference type="Proteomes" id="UP000276953">
    <property type="component" value="Unassembled WGS sequence"/>
</dbReference>
<evidence type="ECO:0000313" key="2">
    <source>
        <dbReference type="EMBL" id="RTZ50447.1"/>
    </source>
</evidence>
<protein>
    <recommendedName>
        <fullName evidence="1">Gingipain domain-containing protein</fullName>
    </recommendedName>
</protein>
<proteinExistence type="predicted"/>
<dbReference type="GO" id="GO:0006508">
    <property type="term" value="P:proteolysis"/>
    <property type="evidence" value="ECO:0007669"/>
    <property type="project" value="InterPro"/>
</dbReference>
<feature type="domain" description="Gingipain" evidence="1">
    <location>
        <begin position="2"/>
        <end position="44"/>
    </location>
</feature>
<dbReference type="InterPro" id="IPR001769">
    <property type="entry name" value="Gingipain"/>
</dbReference>
<evidence type="ECO:0000259" key="1">
    <source>
        <dbReference type="Pfam" id="PF01364"/>
    </source>
</evidence>
<dbReference type="EMBL" id="RYFC01000001">
    <property type="protein sequence ID" value="RTZ50447.1"/>
    <property type="molecule type" value="Genomic_DNA"/>
</dbReference>
<dbReference type="AlphaFoldDB" id="A0A432E1Y1"/>
<organism evidence="2 3">
    <name type="scientific">Chryseobacterium arthrosphaerae</name>
    <dbReference type="NCBI Taxonomy" id="651561"/>
    <lineage>
        <taxon>Bacteria</taxon>
        <taxon>Pseudomonadati</taxon>
        <taxon>Bacteroidota</taxon>
        <taxon>Flavobacteriia</taxon>
        <taxon>Flavobacteriales</taxon>
        <taxon>Weeksellaceae</taxon>
        <taxon>Chryseobacterium group</taxon>
        <taxon>Chryseobacterium</taxon>
    </lineage>
</organism>
<comment type="caution">
    <text evidence="2">The sequence shown here is derived from an EMBL/GenBank/DDBJ whole genome shotgun (WGS) entry which is preliminary data.</text>
</comment>
<dbReference type="Pfam" id="PF01364">
    <property type="entry name" value="Peptidase_C25"/>
    <property type="match status" value="1"/>
</dbReference>
<reference evidence="2 3" key="1">
    <citation type="submission" date="2018-12" db="EMBL/GenBank/DDBJ databases">
        <title>Draft Genome Sequence of Chryseobacterium arthrosphaerae strain ED882-96 Isolated from the Blood of a Patient with Liver Cirrhosis in Taiwan.</title>
        <authorList>
            <person name="Lin J.-N."/>
            <person name="Lai C.-H."/>
            <person name="Yang C.-H."/>
            <person name="Huang Y.-H."/>
        </authorList>
    </citation>
    <scope>NUCLEOTIDE SEQUENCE [LARGE SCALE GENOMIC DNA]</scope>
    <source>
        <strain evidence="2 3">ED882-96</strain>
    </source>
</reference>